<dbReference type="PANTHER" id="PTHR43156:SF2">
    <property type="entry name" value="STAGE II SPORULATION PROTEIN E"/>
    <property type="match status" value="1"/>
</dbReference>
<dbReference type="InterPro" id="IPR036457">
    <property type="entry name" value="PPM-type-like_dom_sf"/>
</dbReference>
<dbReference type="InterPro" id="IPR000253">
    <property type="entry name" value="FHA_dom"/>
</dbReference>
<dbReference type="OrthoDB" id="9811749at2"/>
<dbReference type="EMBL" id="QKYU01000037">
    <property type="protein sequence ID" value="PZW38529.1"/>
    <property type="molecule type" value="Genomic_DNA"/>
</dbReference>
<dbReference type="PROSITE" id="PS50006">
    <property type="entry name" value="FHA_DOMAIN"/>
    <property type="match status" value="1"/>
</dbReference>
<dbReference type="CDD" id="cd00060">
    <property type="entry name" value="FHA"/>
    <property type="match status" value="1"/>
</dbReference>
<dbReference type="SUPFAM" id="SSF49879">
    <property type="entry name" value="SMAD/FHA domain"/>
    <property type="match status" value="1"/>
</dbReference>
<evidence type="ECO:0000256" key="1">
    <source>
        <dbReference type="ARBA" id="ARBA00022801"/>
    </source>
</evidence>
<evidence type="ECO:0000313" key="3">
    <source>
        <dbReference type="EMBL" id="PZW38529.1"/>
    </source>
</evidence>
<dbReference type="GO" id="GO:0016791">
    <property type="term" value="F:phosphatase activity"/>
    <property type="evidence" value="ECO:0007669"/>
    <property type="project" value="TreeGrafter"/>
</dbReference>
<dbReference type="PANTHER" id="PTHR43156">
    <property type="entry name" value="STAGE II SPORULATION PROTEIN E-RELATED"/>
    <property type="match status" value="1"/>
</dbReference>
<dbReference type="Gene3D" id="3.60.40.10">
    <property type="entry name" value="PPM-type phosphatase domain"/>
    <property type="match status" value="1"/>
</dbReference>
<dbReference type="AlphaFoldDB" id="A0A2W7HX87"/>
<feature type="domain" description="FHA" evidence="2">
    <location>
        <begin position="48"/>
        <end position="97"/>
    </location>
</feature>
<dbReference type="Gene3D" id="2.60.200.20">
    <property type="match status" value="1"/>
</dbReference>
<proteinExistence type="predicted"/>
<evidence type="ECO:0000259" key="2">
    <source>
        <dbReference type="PROSITE" id="PS50006"/>
    </source>
</evidence>
<dbReference type="InterPro" id="IPR001932">
    <property type="entry name" value="PPM-type_phosphatase-like_dom"/>
</dbReference>
<dbReference type="SMART" id="SM00240">
    <property type="entry name" value="FHA"/>
    <property type="match status" value="1"/>
</dbReference>
<comment type="caution">
    <text evidence="3">The sequence shown here is derived from an EMBL/GenBank/DDBJ whole genome shotgun (WGS) entry which is preliminary data.</text>
</comment>
<evidence type="ECO:0000313" key="4">
    <source>
        <dbReference type="Proteomes" id="UP000249688"/>
    </source>
</evidence>
<dbReference type="Proteomes" id="UP000249688">
    <property type="component" value="Unassembled WGS sequence"/>
</dbReference>
<protein>
    <submittedName>
        <fullName evidence="3">FHA domain-containing protein</fullName>
    </submittedName>
</protein>
<organism evidence="3 4">
    <name type="scientific">Humitalea rosea</name>
    <dbReference type="NCBI Taxonomy" id="990373"/>
    <lineage>
        <taxon>Bacteria</taxon>
        <taxon>Pseudomonadati</taxon>
        <taxon>Pseudomonadota</taxon>
        <taxon>Alphaproteobacteria</taxon>
        <taxon>Acetobacterales</taxon>
        <taxon>Roseomonadaceae</taxon>
        <taxon>Humitalea</taxon>
    </lineage>
</organism>
<dbReference type="InterPro" id="IPR008984">
    <property type="entry name" value="SMAD_FHA_dom_sf"/>
</dbReference>
<accession>A0A2W7HX87</accession>
<dbReference type="InterPro" id="IPR052016">
    <property type="entry name" value="Bact_Sigma-Reg"/>
</dbReference>
<dbReference type="SMART" id="SM00331">
    <property type="entry name" value="PP2C_SIG"/>
    <property type="match status" value="1"/>
</dbReference>
<dbReference type="RefSeq" id="WP_146423027.1">
    <property type="nucleotide sequence ID" value="NZ_QKYU01000037.1"/>
</dbReference>
<keyword evidence="1" id="KW-0378">Hydrolase</keyword>
<keyword evidence="4" id="KW-1185">Reference proteome</keyword>
<sequence length="371" mass="39093">MNREEERTLVRAPEPEDGCARPADMAHLLVLDQPGAPPHRVPLGPEPLSIGRTVQNGLMLASDEISRRHCIVALQGGIVTVTDQGSTNGAWVDGHRIEGPTRLPPGGVLRLGPYHLQYLCLPLLEMQRNAGMERDLEKAARYVAALLPAPLLSGPIRADWRFLPCPQIGGDGFGWRFLDDTRLAIWLLDVSGQGAGAALLAASVMNVLRAGDTADPADPAAVLGSLNATFQSAGKAGLPFACWYGVADLGRQRLHFAASGHHPGWLLLPGAETWAPLHVSNPAIGLTPQWPFHAAQAALPCGARLVLFSDGAFGSPPAAGQRAALAEFLPHLSAPPEPGVPEAERLLRVVMAAAGAGPLADDVSILTFDVA</sequence>
<name>A0A2W7HX87_9PROT</name>
<dbReference type="Pfam" id="PF07228">
    <property type="entry name" value="SpoIIE"/>
    <property type="match status" value="1"/>
</dbReference>
<dbReference type="Pfam" id="PF00498">
    <property type="entry name" value="FHA"/>
    <property type="match status" value="1"/>
</dbReference>
<reference evidence="3 4" key="1">
    <citation type="submission" date="2018-06" db="EMBL/GenBank/DDBJ databases">
        <title>Genomic Encyclopedia of Archaeal and Bacterial Type Strains, Phase II (KMG-II): from individual species to whole genera.</title>
        <authorList>
            <person name="Goeker M."/>
        </authorList>
    </citation>
    <scope>NUCLEOTIDE SEQUENCE [LARGE SCALE GENOMIC DNA]</scope>
    <source>
        <strain evidence="3 4">DSM 24525</strain>
    </source>
</reference>
<gene>
    <name evidence="3" type="ORF">C8P66_13722</name>
</gene>